<dbReference type="OrthoDB" id="5427664at2759"/>
<feature type="transmembrane region" description="Helical" evidence="1">
    <location>
        <begin position="94"/>
        <end position="109"/>
    </location>
</feature>
<feature type="non-terminal residue" evidence="2">
    <location>
        <position position="1"/>
    </location>
</feature>
<organism evidence="2 3">
    <name type="scientific">Aspergillus glaucus CBS 516.65</name>
    <dbReference type="NCBI Taxonomy" id="1160497"/>
    <lineage>
        <taxon>Eukaryota</taxon>
        <taxon>Fungi</taxon>
        <taxon>Dikarya</taxon>
        <taxon>Ascomycota</taxon>
        <taxon>Pezizomycotina</taxon>
        <taxon>Eurotiomycetes</taxon>
        <taxon>Eurotiomycetidae</taxon>
        <taxon>Eurotiales</taxon>
        <taxon>Aspergillaceae</taxon>
        <taxon>Aspergillus</taxon>
        <taxon>Aspergillus subgen. Aspergillus</taxon>
    </lineage>
</organism>
<dbReference type="Proteomes" id="UP000184300">
    <property type="component" value="Unassembled WGS sequence"/>
</dbReference>
<feature type="transmembrane region" description="Helical" evidence="1">
    <location>
        <begin position="170"/>
        <end position="195"/>
    </location>
</feature>
<keyword evidence="1" id="KW-0472">Membrane</keyword>
<dbReference type="PANTHER" id="PTHR37577">
    <property type="entry name" value="INTEGRAL MEMBRANE PROTEIN"/>
    <property type="match status" value="1"/>
</dbReference>
<feature type="transmembrane region" description="Helical" evidence="1">
    <location>
        <begin position="245"/>
        <end position="267"/>
    </location>
</feature>
<reference evidence="3" key="1">
    <citation type="journal article" date="2017" name="Genome Biol.">
        <title>Comparative genomics reveals high biological diversity and specific adaptations in the industrially and medically important fungal genus Aspergillus.</title>
        <authorList>
            <person name="de Vries R.P."/>
            <person name="Riley R."/>
            <person name="Wiebenga A."/>
            <person name="Aguilar-Osorio G."/>
            <person name="Amillis S."/>
            <person name="Uchima C.A."/>
            <person name="Anderluh G."/>
            <person name="Asadollahi M."/>
            <person name="Askin M."/>
            <person name="Barry K."/>
            <person name="Battaglia E."/>
            <person name="Bayram O."/>
            <person name="Benocci T."/>
            <person name="Braus-Stromeyer S.A."/>
            <person name="Caldana C."/>
            <person name="Canovas D."/>
            <person name="Cerqueira G.C."/>
            <person name="Chen F."/>
            <person name="Chen W."/>
            <person name="Choi C."/>
            <person name="Clum A."/>
            <person name="Dos Santos R.A."/>
            <person name="Damasio A.R."/>
            <person name="Diallinas G."/>
            <person name="Emri T."/>
            <person name="Fekete E."/>
            <person name="Flipphi M."/>
            <person name="Freyberg S."/>
            <person name="Gallo A."/>
            <person name="Gournas C."/>
            <person name="Habgood R."/>
            <person name="Hainaut M."/>
            <person name="Harispe M.L."/>
            <person name="Henrissat B."/>
            <person name="Hilden K.S."/>
            <person name="Hope R."/>
            <person name="Hossain A."/>
            <person name="Karabika E."/>
            <person name="Karaffa L."/>
            <person name="Karanyi Z."/>
            <person name="Krasevec N."/>
            <person name="Kuo A."/>
            <person name="Kusch H."/>
            <person name="LaButti K."/>
            <person name="Lagendijk E.L."/>
            <person name="Lapidus A."/>
            <person name="Levasseur A."/>
            <person name="Lindquist E."/>
            <person name="Lipzen A."/>
            <person name="Logrieco A.F."/>
            <person name="MacCabe A."/>
            <person name="Maekelae M.R."/>
            <person name="Malavazi I."/>
            <person name="Melin P."/>
            <person name="Meyer V."/>
            <person name="Mielnichuk N."/>
            <person name="Miskei M."/>
            <person name="Molnar A.P."/>
            <person name="Mule G."/>
            <person name="Ngan C.Y."/>
            <person name="Orejas M."/>
            <person name="Orosz E."/>
            <person name="Ouedraogo J.P."/>
            <person name="Overkamp K.M."/>
            <person name="Park H.-S."/>
            <person name="Perrone G."/>
            <person name="Piumi F."/>
            <person name="Punt P.J."/>
            <person name="Ram A.F."/>
            <person name="Ramon A."/>
            <person name="Rauscher S."/>
            <person name="Record E."/>
            <person name="Riano-Pachon D.M."/>
            <person name="Robert V."/>
            <person name="Roehrig J."/>
            <person name="Ruller R."/>
            <person name="Salamov A."/>
            <person name="Salih N.S."/>
            <person name="Samson R.A."/>
            <person name="Sandor E."/>
            <person name="Sanguinetti M."/>
            <person name="Schuetze T."/>
            <person name="Sepcic K."/>
            <person name="Shelest E."/>
            <person name="Sherlock G."/>
            <person name="Sophianopoulou V."/>
            <person name="Squina F.M."/>
            <person name="Sun H."/>
            <person name="Susca A."/>
            <person name="Todd R.B."/>
            <person name="Tsang A."/>
            <person name="Unkles S.E."/>
            <person name="van de Wiele N."/>
            <person name="van Rossen-Uffink D."/>
            <person name="Oliveira J.V."/>
            <person name="Vesth T.C."/>
            <person name="Visser J."/>
            <person name="Yu J.-H."/>
            <person name="Zhou M."/>
            <person name="Andersen M.R."/>
            <person name="Archer D.B."/>
            <person name="Baker S.E."/>
            <person name="Benoit I."/>
            <person name="Brakhage A.A."/>
            <person name="Braus G.H."/>
            <person name="Fischer R."/>
            <person name="Frisvad J.C."/>
            <person name="Goldman G.H."/>
            <person name="Houbraken J."/>
            <person name="Oakley B."/>
            <person name="Pocsi I."/>
            <person name="Scazzocchio C."/>
            <person name="Seiboth B."/>
            <person name="vanKuyk P.A."/>
            <person name="Wortman J."/>
            <person name="Dyer P.S."/>
            <person name="Grigoriev I.V."/>
        </authorList>
    </citation>
    <scope>NUCLEOTIDE SEQUENCE [LARGE SCALE GENOMIC DNA]</scope>
    <source>
        <strain evidence="3">CBS 516.65</strain>
    </source>
</reference>
<sequence>CNKEIKANSDIGGPGVMASFLIMSWLTVFLAFSPALHEAQNTSEQHITNTEPGIVQKIEALFGPLCDLQAVSGVAIMIAGFAQWHTITFYHEQLVMYYWWLTLNSFWVARIHYMNLDSTGEPWLLRVRRFSVLFSCILAIIWQIRIFYRESNYWNDIDGPCYRFLDGTSVWPWVGGLILFSVAIAALSVVIYWFLLQWLATWSYGDGFIPFTWFIYVGLNVWYTLDVVSLWAWNKPLISAEEQGWGFGQVLPLVLILSIGINALDIFRGERLEHLTRTAEVDETGN</sequence>
<feature type="transmembrane region" description="Helical" evidence="1">
    <location>
        <begin position="207"/>
        <end position="225"/>
    </location>
</feature>
<feature type="transmembrane region" description="Helical" evidence="1">
    <location>
        <begin position="58"/>
        <end position="82"/>
    </location>
</feature>
<proteinExistence type="predicted"/>
<feature type="transmembrane region" description="Helical" evidence="1">
    <location>
        <begin position="130"/>
        <end position="148"/>
    </location>
</feature>
<feature type="transmembrane region" description="Helical" evidence="1">
    <location>
        <begin position="16"/>
        <end position="37"/>
    </location>
</feature>
<dbReference type="AlphaFoldDB" id="A0A1L9V3Y4"/>
<name>A0A1L9V3Y4_ASPGL</name>
<keyword evidence="1" id="KW-1133">Transmembrane helix</keyword>
<dbReference type="PANTHER" id="PTHR37577:SF1">
    <property type="entry name" value="INTEGRAL MEMBRANE PROTEIN"/>
    <property type="match status" value="1"/>
</dbReference>
<evidence type="ECO:0000313" key="3">
    <source>
        <dbReference type="Proteomes" id="UP000184300"/>
    </source>
</evidence>
<dbReference type="GeneID" id="34457874"/>
<keyword evidence="1" id="KW-0812">Transmembrane</keyword>
<dbReference type="VEuPathDB" id="FungiDB:ASPGLDRAFT_138495"/>
<dbReference type="EMBL" id="KV878931">
    <property type="protein sequence ID" value="OJJ78638.1"/>
    <property type="molecule type" value="Genomic_DNA"/>
</dbReference>
<gene>
    <name evidence="2" type="ORF">ASPGLDRAFT_138495</name>
</gene>
<evidence type="ECO:0000313" key="2">
    <source>
        <dbReference type="EMBL" id="OJJ78638.1"/>
    </source>
</evidence>
<accession>A0A1L9V3Y4</accession>
<protein>
    <submittedName>
        <fullName evidence="2">Uncharacterized protein</fullName>
    </submittedName>
</protein>
<dbReference type="InterPro" id="IPR053018">
    <property type="entry name" value="Elsinochrome_Biosynth-Asso"/>
</dbReference>
<dbReference type="RefSeq" id="XP_022395336.1">
    <property type="nucleotide sequence ID" value="XM_022541613.1"/>
</dbReference>
<evidence type="ECO:0000256" key="1">
    <source>
        <dbReference type="SAM" id="Phobius"/>
    </source>
</evidence>
<keyword evidence="3" id="KW-1185">Reference proteome</keyword>